<dbReference type="EMBL" id="JABBWG010000043">
    <property type="protein sequence ID" value="KAG1807524.1"/>
    <property type="molecule type" value="Genomic_DNA"/>
</dbReference>
<protein>
    <submittedName>
        <fullName evidence="1">Uncharacterized protein</fullName>
    </submittedName>
</protein>
<comment type="caution">
    <text evidence="1">The sequence shown here is derived from an EMBL/GenBank/DDBJ whole genome shotgun (WGS) entry which is preliminary data.</text>
</comment>
<evidence type="ECO:0000313" key="1">
    <source>
        <dbReference type="EMBL" id="KAG1807524.1"/>
    </source>
</evidence>
<reference evidence="1" key="1">
    <citation type="journal article" date="2020" name="New Phytol.">
        <title>Comparative genomics reveals dynamic genome evolution in host specialist ectomycorrhizal fungi.</title>
        <authorList>
            <person name="Lofgren L.A."/>
            <person name="Nguyen N.H."/>
            <person name="Vilgalys R."/>
            <person name="Ruytinx J."/>
            <person name="Liao H.L."/>
            <person name="Branco S."/>
            <person name="Kuo A."/>
            <person name="LaButti K."/>
            <person name="Lipzen A."/>
            <person name="Andreopoulos W."/>
            <person name="Pangilinan J."/>
            <person name="Riley R."/>
            <person name="Hundley H."/>
            <person name="Na H."/>
            <person name="Barry K."/>
            <person name="Grigoriev I.V."/>
            <person name="Stajich J.E."/>
            <person name="Kennedy P.G."/>
        </authorList>
    </citation>
    <scope>NUCLEOTIDE SEQUENCE</scope>
    <source>
        <strain evidence="1">MN1</strain>
    </source>
</reference>
<dbReference type="RefSeq" id="XP_041188127.1">
    <property type="nucleotide sequence ID" value="XM_041333424.1"/>
</dbReference>
<dbReference type="Proteomes" id="UP000807769">
    <property type="component" value="Unassembled WGS sequence"/>
</dbReference>
<organism evidence="1 2">
    <name type="scientific">Suillus subaureus</name>
    <dbReference type="NCBI Taxonomy" id="48587"/>
    <lineage>
        <taxon>Eukaryota</taxon>
        <taxon>Fungi</taxon>
        <taxon>Dikarya</taxon>
        <taxon>Basidiomycota</taxon>
        <taxon>Agaricomycotina</taxon>
        <taxon>Agaricomycetes</taxon>
        <taxon>Agaricomycetidae</taxon>
        <taxon>Boletales</taxon>
        <taxon>Suillineae</taxon>
        <taxon>Suillaceae</taxon>
        <taxon>Suillus</taxon>
    </lineage>
</organism>
<gene>
    <name evidence="1" type="ORF">BJ212DRAFT_1303476</name>
</gene>
<sequence>MVKAFLNLCPQSKAFLGWICWTCILRLDILNILILIQSILGLCISDATLSDCPIVSLEMPVPFHAYSDMLIVICEMVKIQTFLKCLSPPNRLDHKSPGHEIFKLYSMHLAGYLQSTMSDYKLLTHYTKDAYAKEDQICDHPSCMANIRTGEPCFYVATIEPGQCGRYVVKPYNCKAVPLLIHVPYNNQ</sequence>
<proteinExistence type="predicted"/>
<keyword evidence="2" id="KW-1185">Reference proteome</keyword>
<accession>A0A9P7J8A2</accession>
<dbReference type="OrthoDB" id="2632196at2759"/>
<dbReference type="GeneID" id="64627441"/>
<name>A0A9P7J8A2_9AGAM</name>
<dbReference type="AlphaFoldDB" id="A0A9P7J8A2"/>
<evidence type="ECO:0000313" key="2">
    <source>
        <dbReference type="Proteomes" id="UP000807769"/>
    </source>
</evidence>